<feature type="compositionally biased region" description="Basic and acidic residues" evidence="1">
    <location>
        <begin position="7"/>
        <end position="19"/>
    </location>
</feature>
<dbReference type="EMBL" id="LXQA010573149">
    <property type="protein sequence ID" value="MCI59981.1"/>
    <property type="molecule type" value="Genomic_DNA"/>
</dbReference>
<feature type="non-terminal residue" evidence="2">
    <location>
        <position position="36"/>
    </location>
</feature>
<keyword evidence="3" id="KW-1185">Reference proteome</keyword>
<sequence length="36" mass="4097">MMKKQKQREEKILQEDRVGNRSGRPTGAYGLAYIGS</sequence>
<feature type="region of interest" description="Disordered" evidence="1">
    <location>
        <begin position="1"/>
        <end position="36"/>
    </location>
</feature>
<protein>
    <submittedName>
        <fullName evidence="2">Uncharacterized protein</fullName>
    </submittedName>
</protein>
<organism evidence="2 3">
    <name type="scientific">Trifolium medium</name>
    <dbReference type="NCBI Taxonomy" id="97028"/>
    <lineage>
        <taxon>Eukaryota</taxon>
        <taxon>Viridiplantae</taxon>
        <taxon>Streptophyta</taxon>
        <taxon>Embryophyta</taxon>
        <taxon>Tracheophyta</taxon>
        <taxon>Spermatophyta</taxon>
        <taxon>Magnoliopsida</taxon>
        <taxon>eudicotyledons</taxon>
        <taxon>Gunneridae</taxon>
        <taxon>Pentapetalae</taxon>
        <taxon>rosids</taxon>
        <taxon>fabids</taxon>
        <taxon>Fabales</taxon>
        <taxon>Fabaceae</taxon>
        <taxon>Papilionoideae</taxon>
        <taxon>50 kb inversion clade</taxon>
        <taxon>NPAAA clade</taxon>
        <taxon>Hologalegina</taxon>
        <taxon>IRL clade</taxon>
        <taxon>Trifolieae</taxon>
        <taxon>Trifolium</taxon>
    </lineage>
</organism>
<evidence type="ECO:0000313" key="2">
    <source>
        <dbReference type="EMBL" id="MCI59981.1"/>
    </source>
</evidence>
<dbReference type="Proteomes" id="UP000265520">
    <property type="component" value="Unassembled WGS sequence"/>
</dbReference>
<comment type="caution">
    <text evidence="2">The sequence shown here is derived from an EMBL/GenBank/DDBJ whole genome shotgun (WGS) entry which is preliminary data.</text>
</comment>
<dbReference type="AlphaFoldDB" id="A0A392TFT9"/>
<evidence type="ECO:0000256" key="1">
    <source>
        <dbReference type="SAM" id="MobiDB-lite"/>
    </source>
</evidence>
<name>A0A392TFT9_9FABA</name>
<accession>A0A392TFT9</accession>
<evidence type="ECO:0000313" key="3">
    <source>
        <dbReference type="Proteomes" id="UP000265520"/>
    </source>
</evidence>
<proteinExistence type="predicted"/>
<reference evidence="2 3" key="1">
    <citation type="journal article" date="2018" name="Front. Plant Sci.">
        <title>Red Clover (Trifolium pratense) and Zigzag Clover (T. medium) - A Picture of Genomic Similarities and Differences.</title>
        <authorList>
            <person name="Dluhosova J."/>
            <person name="Istvanek J."/>
            <person name="Nedelnik J."/>
            <person name="Repkova J."/>
        </authorList>
    </citation>
    <scope>NUCLEOTIDE SEQUENCE [LARGE SCALE GENOMIC DNA]</scope>
    <source>
        <strain evidence="3">cv. 10/8</strain>
        <tissue evidence="2">Leaf</tissue>
    </source>
</reference>